<sequence>MQMKVVVRLMSIQVPFLALSQEIRHSRLS</sequence>
<accession>A0A0E9PEG5</accession>
<organism evidence="1">
    <name type="scientific">Anguilla anguilla</name>
    <name type="common">European freshwater eel</name>
    <name type="synonym">Muraena anguilla</name>
    <dbReference type="NCBI Taxonomy" id="7936"/>
    <lineage>
        <taxon>Eukaryota</taxon>
        <taxon>Metazoa</taxon>
        <taxon>Chordata</taxon>
        <taxon>Craniata</taxon>
        <taxon>Vertebrata</taxon>
        <taxon>Euteleostomi</taxon>
        <taxon>Actinopterygii</taxon>
        <taxon>Neopterygii</taxon>
        <taxon>Teleostei</taxon>
        <taxon>Anguilliformes</taxon>
        <taxon>Anguillidae</taxon>
        <taxon>Anguilla</taxon>
    </lineage>
</organism>
<protein>
    <submittedName>
        <fullName evidence="1">Uncharacterized protein</fullName>
    </submittedName>
</protein>
<reference evidence="1" key="1">
    <citation type="submission" date="2014-11" db="EMBL/GenBank/DDBJ databases">
        <authorList>
            <person name="Amaro Gonzalez C."/>
        </authorList>
    </citation>
    <scope>NUCLEOTIDE SEQUENCE</scope>
</reference>
<proteinExistence type="predicted"/>
<dbReference type="EMBL" id="GBXM01105668">
    <property type="protein sequence ID" value="JAH02909.1"/>
    <property type="molecule type" value="Transcribed_RNA"/>
</dbReference>
<evidence type="ECO:0000313" key="1">
    <source>
        <dbReference type="EMBL" id="JAH02909.1"/>
    </source>
</evidence>
<name>A0A0E9PEG5_ANGAN</name>
<reference evidence="1" key="2">
    <citation type="journal article" date="2015" name="Fish Shellfish Immunol.">
        <title>Early steps in the European eel (Anguilla anguilla)-Vibrio vulnificus interaction in the gills: Role of the RtxA13 toxin.</title>
        <authorList>
            <person name="Callol A."/>
            <person name="Pajuelo D."/>
            <person name="Ebbesson L."/>
            <person name="Teles M."/>
            <person name="MacKenzie S."/>
            <person name="Amaro C."/>
        </authorList>
    </citation>
    <scope>NUCLEOTIDE SEQUENCE</scope>
</reference>
<dbReference type="AlphaFoldDB" id="A0A0E9PEG5"/>